<evidence type="ECO:0000313" key="19">
    <source>
        <dbReference type="Proteomes" id="UP000230709"/>
    </source>
</evidence>
<protein>
    <submittedName>
        <fullName evidence="18">TonB-dependent siderophore receptor</fullName>
    </submittedName>
</protein>
<evidence type="ECO:0000259" key="17">
    <source>
        <dbReference type="SMART" id="SM00965"/>
    </source>
</evidence>
<dbReference type="CDD" id="cd01347">
    <property type="entry name" value="ligand_gated_channel"/>
    <property type="match status" value="1"/>
</dbReference>
<evidence type="ECO:0000256" key="12">
    <source>
        <dbReference type="ARBA" id="ARBA00023170"/>
    </source>
</evidence>
<keyword evidence="12 18" id="KW-0675">Receptor</keyword>
<keyword evidence="13 14" id="KW-0998">Cell outer membrane</keyword>
<evidence type="ECO:0000256" key="4">
    <source>
        <dbReference type="ARBA" id="ARBA00022452"/>
    </source>
</evidence>
<evidence type="ECO:0000256" key="3">
    <source>
        <dbReference type="ARBA" id="ARBA00022448"/>
    </source>
</evidence>
<dbReference type="SMART" id="SM00965">
    <property type="entry name" value="STN"/>
    <property type="match status" value="1"/>
</dbReference>
<dbReference type="InterPro" id="IPR012910">
    <property type="entry name" value="Plug_dom"/>
</dbReference>
<dbReference type="PANTHER" id="PTHR32552">
    <property type="entry name" value="FERRICHROME IRON RECEPTOR-RELATED"/>
    <property type="match status" value="1"/>
</dbReference>
<evidence type="ECO:0000256" key="14">
    <source>
        <dbReference type="PROSITE-ProRule" id="PRU01360"/>
    </source>
</evidence>
<evidence type="ECO:0000256" key="6">
    <source>
        <dbReference type="ARBA" id="ARBA00022692"/>
    </source>
</evidence>
<dbReference type="STRING" id="595536.GCA_000178815_02434"/>
<dbReference type="InterPro" id="IPR036942">
    <property type="entry name" value="Beta-barrel_TonB_sf"/>
</dbReference>
<keyword evidence="7" id="KW-0732">Signal</keyword>
<dbReference type="InterPro" id="IPR037066">
    <property type="entry name" value="Plug_dom_sf"/>
</dbReference>
<dbReference type="Gene3D" id="2.40.170.20">
    <property type="entry name" value="TonB-dependent receptor, beta-barrel domain"/>
    <property type="match status" value="1"/>
</dbReference>
<dbReference type="SUPFAM" id="SSF56935">
    <property type="entry name" value="Porins"/>
    <property type="match status" value="1"/>
</dbReference>
<dbReference type="AlphaFoldDB" id="A0A2D2D1C8"/>
<evidence type="ECO:0000313" key="18">
    <source>
        <dbReference type="EMBL" id="ATQ68811.1"/>
    </source>
</evidence>
<keyword evidence="9" id="KW-0406">Ion transport</keyword>
<dbReference type="KEGG" id="mtw:CQW49_13660"/>
<dbReference type="PANTHER" id="PTHR32552:SF68">
    <property type="entry name" value="FERRICHROME OUTER MEMBRANE TRANSPORTER_PHAGE RECEPTOR"/>
    <property type="match status" value="1"/>
</dbReference>
<feature type="region of interest" description="Disordered" evidence="16">
    <location>
        <begin position="149"/>
        <end position="169"/>
    </location>
</feature>
<evidence type="ECO:0000256" key="11">
    <source>
        <dbReference type="ARBA" id="ARBA00023136"/>
    </source>
</evidence>
<organism evidence="18 19">
    <name type="scientific">Methylosinus trichosporium (strain ATCC 35070 / NCIMB 11131 / UNIQEM 75 / OB3b)</name>
    <dbReference type="NCBI Taxonomy" id="595536"/>
    <lineage>
        <taxon>Bacteria</taxon>
        <taxon>Pseudomonadati</taxon>
        <taxon>Pseudomonadota</taxon>
        <taxon>Alphaproteobacteria</taxon>
        <taxon>Hyphomicrobiales</taxon>
        <taxon>Methylocystaceae</taxon>
        <taxon>Methylosinus</taxon>
    </lineage>
</organism>
<dbReference type="Pfam" id="PF07715">
    <property type="entry name" value="Plug"/>
    <property type="match status" value="1"/>
</dbReference>
<reference evidence="19" key="1">
    <citation type="submission" date="2017-10" db="EMBL/GenBank/DDBJ databases">
        <title>Completed PacBio SMRT sequence of Methylosinus trichosporium OB3b reveals presence of a third large plasmid.</title>
        <authorList>
            <person name="Charles T.C."/>
            <person name="Lynch M.D.J."/>
            <person name="Heil J.R."/>
            <person name="Cheng J."/>
        </authorList>
    </citation>
    <scope>NUCLEOTIDE SEQUENCE [LARGE SCALE GENOMIC DNA]</scope>
    <source>
        <strain evidence="19">OB3b</strain>
    </source>
</reference>
<dbReference type="Pfam" id="PF07660">
    <property type="entry name" value="STN"/>
    <property type="match status" value="1"/>
</dbReference>
<evidence type="ECO:0000256" key="13">
    <source>
        <dbReference type="ARBA" id="ARBA00023237"/>
    </source>
</evidence>
<evidence type="ECO:0000256" key="9">
    <source>
        <dbReference type="ARBA" id="ARBA00023065"/>
    </source>
</evidence>
<keyword evidence="4 14" id="KW-1134">Transmembrane beta strand</keyword>
<evidence type="ECO:0000256" key="1">
    <source>
        <dbReference type="ARBA" id="ARBA00004571"/>
    </source>
</evidence>
<accession>A0A2D2D1C8</accession>
<dbReference type="Pfam" id="PF00593">
    <property type="entry name" value="TonB_dep_Rec_b-barrel"/>
    <property type="match status" value="1"/>
</dbReference>
<dbReference type="Gene3D" id="2.170.130.10">
    <property type="entry name" value="TonB-dependent receptor, plug domain"/>
    <property type="match status" value="1"/>
</dbReference>
<dbReference type="InterPro" id="IPR011662">
    <property type="entry name" value="Secretin/TonB_short_N"/>
</dbReference>
<keyword evidence="10 15" id="KW-0798">TonB box</keyword>
<evidence type="ECO:0000256" key="10">
    <source>
        <dbReference type="ARBA" id="ARBA00023077"/>
    </source>
</evidence>
<dbReference type="NCBIfam" id="TIGR01783">
    <property type="entry name" value="TonB-siderophor"/>
    <property type="match status" value="1"/>
</dbReference>
<sequence>MAGRNIRTKFGSGEGNMGSILAMALVALGAGVSDSPAEAAISPQERAGLVQNYRIPSGPLPSALNSFAELNGLQILYDSAVTSRLRTIGLEGDFSVHDGLDRLLRGTGLSWSISARGDTVSILLAQNDRGTMNDAASGATALPTIDVGAETKNQQGAQTGPRGPGDRHTGYNAGSASATLKMDTPLLKTPLSVQVVTRQTMDDRQEISVKDALITNVSGIQLTPSWFDTMLKIRGFSNTASTYKNGLIEYRMRALDTTNLQSIDVMKGPSAMLYGRVEPGGLVDLVVKRPLDTPYYSLQQQVGSYGLTRTTLDATGPLTADKTVLYRFNGEFYYTDSYRNFVTDRNVFLAPTITLHPIEQFRMNIDFEYQRRDFVDDYALYPAVGGAPANIPASRYLQEPFLNTNAPDRLDKKRIAYDWTYDFSKDWSLTNRLAYTNAGNGLADTFGGVFNPVTGVLTRSANFFPGYTDKNFTTNLDLKGKFVTGPLQHSTLVGFDYFNTFTPLYTSYFNILPSTNIYAPIYWTQMNRYQNPSFNQIGQKWTGVYGQDMISFLDDSVHVLLGGRYDWAETSANTSRTSAYAAQASYTTYYNKAFSPRVGVAYQPLPWVTVYGNFSRSFGLNSTDVQGRPIAPQRAEQWEGGVKAELLDKRLTMSLVYFDLVKSNVAARDPNNSANTMLIGKARSQGIEFDLNGRIDDNWSVIANYTHDDVRTLVGESVDPASQLTKQRLVAGYKLPASPRNYGNLWVKYDADGAFAGFSLGGGISVVESSLGDNANSFVLPGYTLLDGMIAYTTKIEGYNVTAQLNVKNLTDVAYYPTSDSRTTIQTGTPRTFLGSLRVEF</sequence>
<feature type="domain" description="Secretin/TonB short N-terminal" evidence="17">
    <location>
        <begin position="73"/>
        <end position="125"/>
    </location>
</feature>
<proteinExistence type="inferred from homology"/>
<dbReference type="EMBL" id="CP023737">
    <property type="protein sequence ID" value="ATQ68811.1"/>
    <property type="molecule type" value="Genomic_DNA"/>
</dbReference>
<dbReference type="GO" id="GO:0038023">
    <property type="term" value="F:signaling receptor activity"/>
    <property type="evidence" value="ECO:0007669"/>
    <property type="project" value="InterPro"/>
</dbReference>
<keyword evidence="11 14" id="KW-0472">Membrane</keyword>
<dbReference type="InterPro" id="IPR039426">
    <property type="entry name" value="TonB-dep_rcpt-like"/>
</dbReference>
<evidence type="ECO:0000256" key="7">
    <source>
        <dbReference type="ARBA" id="ARBA00022729"/>
    </source>
</evidence>
<keyword evidence="3 14" id="KW-0813">Transport</keyword>
<name>A0A2D2D1C8_METT3</name>
<dbReference type="InterPro" id="IPR010105">
    <property type="entry name" value="TonB_sidphr_rcpt"/>
</dbReference>
<keyword evidence="8" id="KW-0408">Iron</keyword>
<evidence type="ECO:0000256" key="5">
    <source>
        <dbReference type="ARBA" id="ARBA00022496"/>
    </source>
</evidence>
<dbReference type="GO" id="GO:0015891">
    <property type="term" value="P:siderophore transport"/>
    <property type="evidence" value="ECO:0007669"/>
    <property type="project" value="InterPro"/>
</dbReference>
<evidence type="ECO:0000256" key="2">
    <source>
        <dbReference type="ARBA" id="ARBA00009810"/>
    </source>
</evidence>
<comment type="subcellular location">
    <subcellularLocation>
        <location evidence="1 14">Cell outer membrane</location>
        <topology evidence="1 14">Multi-pass membrane protein</topology>
    </subcellularLocation>
</comment>
<dbReference type="Proteomes" id="UP000230709">
    <property type="component" value="Chromosome"/>
</dbReference>
<keyword evidence="19" id="KW-1185">Reference proteome</keyword>
<dbReference type="PROSITE" id="PS52016">
    <property type="entry name" value="TONB_DEPENDENT_REC_3"/>
    <property type="match status" value="1"/>
</dbReference>
<dbReference type="Gene3D" id="3.55.50.30">
    <property type="match status" value="1"/>
</dbReference>
<dbReference type="RefSeq" id="WP_003613606.1">
    <property type="nucleotide sequence ID" value="NZ_CP023737.1"/>
</dbReference>
<dbReference type="GO" id="GO:0009279">
    <property type="term" value="C:cell outer membrane"/>
    <property type="evidence" value="ECO:0007669"/>
    <property type="project" value="UniProtKB-SubCell"/>
</dbReference>
<dbReference type="InterPro" id="IPR000531">
    <property type="entry name" value="Beta-barrel_TonB"/>
</dbReference>
<comment type="similarity">
    <text evidence="2 14 15">Belongs to the TonB-dependent receptor family.</text>
</comment>
<evidence type="ECO:0000256" key="8">
    <source>
        <dbReference type="ARBA" id="ARBA00023004"/>
    </source>
</evidence>
<keyword evidence="5" id="KW-0410">Iron transport</keyword>
<gene>
    <name evidence="18" type="ORF">CQW49_13660</name>
</gene>
<keyword evidence="6 14" id="KW-0812">Transmembrane</keyword>
<evidence type="ECO:0000256" key="16">
    <source>
        <dbReference type="SAM" id="MobiDB-lite"/>
    </source>
</evidence>
<evidence type="ECO:0000256" key="15">
    <source>
        <dbReference type="RuleBase" id="RU003357"/>
    </source>
</evidence>
<dbReference type="GO" id="GO:0015344">
    <property type="term" value="F:siderophore uptake transmembrane transporter activity"/>
    <property type="evidence" value="ECO:0007669"/>
    <property type="project" value="TreeGrafter"/>
</dbReference>